<protein>
    <submittedName>
        <fullName evidence="2">Uncharacterized protein</fullName>
    </submittedName>
</protein>
<dbReference type="AlphaFoldDB" id="A0A7I7LI79"/>
<dbReference type="Proteomes" id="UP000467164">
    <property type="component" value="Chromosome"/>
</dbReference>
<dbReference type="EMBL" id="AP022572">
    <property type="protein sequence ID" value="BBX59535.1"/>
    <property type="molecule type" value="Genomic_DNA"/>
</dbReference>
<accession>A0A7I7LI79</accession>
<evidence type="ECO:0000256" key="1">
    <source>
        <dbReference type="SAM" id="MobiDB-lite"/>
    </source>
</evidence>
<dbReference type="KEGG" id="msho:MSHO_48800"/>
<evidence type="ECO:0000313" key="2">
    <source>
        <dbReference type="EMBL" id="BBX59535.1"/>
    </source>
</evidence>
<reference evidence="2 3" key="1">
    <citation type="journal article" date="2019" name="Emerg. Microbes Infect.">
        <title>Comprehensive subspecies identification of 175 nontuberculous mycobacteria species based on 7547 genomic profiles.</title>
        <authorList>
            <person name="Matsumoto Y."/>
            <person name="Kinjo T."/>
            <person name="Motooka D."/>
            <person name="Nabeya D."/>
            <person name="Jung N."/>
            <person name="Uechi K."/>
            <person name="Horii T."/>
            <person name="Iida T."/>
            <person name="Fujita J."/>
            <person name="Nakamura S."/>
        </authorList>
    </citation>
    <scope>NUCLEOTIDE SEQUENCE [LARGE SCALE GENOMIC DNA]</scope>
    <source>
        <strain evidence="2 3">JCM 12657</strain>
    </source>
</reference>
<keyword evidence="3" id="KW-1185">Reference proteome</keyword>
<feature type="compositionally biased region" description="Basic and acidic residues" evidence="1">
    <location>
        <begin position="103"/>
        <end position="117"/>
    </location>
</feature>
<sequence>MPPAPLRYYHPWATSGHGEVMRAIVVRRDDREVRGSVHVEAGVARRHFLNHGQTGFTTIQAHAHRSGGIDRLGWAGIGDTDPLQSDQKSDIIAGAGNTGNPHRRTEYDRRAHAYYRD</sequence>
<gene>
    <name evidence="2" type="ORF">MSHO_48800</name>
</gene>
<name>A0A7I7LI79_9MYCO</name>
<feature type="region of interest" description="Disordered" evidence="1">
    <location>
        <begin position="80"/>
        <end position="117"/>
    </location>
</feature>
<evidence type="ECO:0000313" key="3">
    <source>
        <dbReference type="Proteomes" id="UP000467164"/>
    </source>
</evidence>
<organism evidence="2 3">
    <name type="scientific">Mycobacterium shottsii</name>
    <dbReference type="NCBI Taxonomy" id="133549"/>
    <lineage>
        <taxon>Bacteria</taxon>
        <taxon>Bacillati</taxon>
        <taxon>Actinomycetota</taxon>
        <taxon>Actinomycetes</taxon>
        <taxon>Mycobacteriales</taxon>
        <taxon>Mycobacteriaceae</taxon>
        <taxon>Mycobacterium</taxon>
        <taxon>Mycobacterium ulcerans group</taxon>
    </lineage>
</organism>
<proteinExistence type="predicted"/>